<dbReference type="InterPro" id="IPR006849">
    <property type="entry name" value="Elp1"/>
</dbReference>
<keyword evidence="5" id="KW-0539">Nucleus</keyword>
<comment type="function">
    <text evidence="5">Component of the elongator complex which is required for multiple tRNA modifications, including mcm5U (5-methoxycarbonylmethyl uridine), mcm5s2U (5-methoxycarbonylmethyl-2-thiouridine), and ncm5U (5-carbamoylmethyl uridine). The elongator complex catalyzes formation of carboxymethyluridine in the wobble base at position 34 in tRNAs.</text>
</comment>
<evidence type="ECO:0000256" key="6">
    <source>
        <dbReference type="SAM" id="MobiDB-lite"/>
    </source>
</evidence>
<gene>
    <name evidence="12" type="ORF">CORC01_07058</name>
</gene>
<evidence type="ECO:0000256" key="5">
    <source>
        <dbReference type="PIRNR" id="PIRNR017233"/>
    </source>
</evidence>
<feature type="domain" description="ELP1 TPR" evidence="9">
    <location>
        <begin position="902"/>
        <end position="1066"/>
    </location>
</feature>
<dbReference type="InterPro" id="IPR056166">
    <property type="entry name" value="TPR_ELP1"/>
</dbReference>
<dbReference type="SUPFAM" id="SSF69322">
    <property type="entry name" value="Tricorn protease domain 2"/>
    <property type="match status" value="1"/>
</dbReference>
<evidence type="ECO:0000256" key="1">
    <source>
        <dbReference type="ARBA" id="ARBA00005043"/>
    </source>
</evidence>
<keyword evidence="4" id="KW-0819">tRNA processing</keyword>
<dbReference type="PANTHER" id="PTHR12747:SF0">
    <property type="entry name" value="ELONGATOR COMPLEX PROTEIN 1"/>
    <property type="match status" value="1"/>
</dbReference>
<dbReference type="Pfam" id="PF23797">
    <property type="entry name" value="Beta-prop_ELP1_2nd"/>
    <property type="match status" value="1"/>
</dbReference>
<dbReference type="GO" id="GO:0005829">
    <property type="term" value="C:cytosol"/>
    <property type="evidence" value="ECO:0007669"/>
    <property type="project" value="TreeGrafter"/>
</dbReference>
<comment type="subcellular location">
    <subcellularLocation>
        <location evidence="5">Cytoplasm</location>
    </subcellularLocation>
    <subcellularLocation>
        <location evidence="5">Nucleus</location>
    </subcellularLocation>
</comment>
<feature type="domain" description="ELP1 first N-terminal beta-propeller" evidence="7">
    <location>
        <begin position="1"/>
        <end position="368"/>
    </location>
</feature>
<evidence type="ECO:0000313" key="13">
    <source>
        <dbReference type="Proteomes" id="UP000176998"/>
    </source>
</evidence>
<dbReference type="OrthoDB" id="40048at2759"/>
<feature type="domain" description="ELP1 N-terminal second beta-propeller" evidence="8">
    <location>
        <begin position="406"/>
        <end position="665"/>
    </location>
</feature>
<dbReference type="InterPro" id="IPR056164">
    <property type="entry name" value="Beta-prop_ELP1_1st"/>
</dbReference>
<accession>A0A1G4B8K3</accession>
<evidence type="ECO:0000259" key="7">
    <source>
        <dbReference type="Pfam" id="PF04762"/>
    </source>
</evidence>
<feature type="domain" description="ELP1 three-helical bundle" evidence="11">
    <location>
        <begin position="1075"/>
        <end position="1255"/>
    </location>
</feature>
<reference evidence="12 13" key="1">
    <citation type="submission" date="2016-09" db="EMBL/GenBank/DDBJ databases">
        <authorList>
            <person name="Capua I."/>
            <person name="De Benedictis P."/>
            <person name="Joannis T."/>
            <person name="Lombin L.H."/>
            <person name="Cattoli G."/>
        </authorList>
    </citation>
    <scope>NUCLEOTIDE SEQUENCE [LARGE SCALE GENOMIC DNA]</scope>
    <source>
        <strain evidence="12 13">IMI 309357</strain>
    </source>
</reference>
<dbReference type="InterPro" id="IPR056169">
    <property type="entry name" value="HB_ELP1"/>
</dbReference>
<evidence type="ECO:0000259" key="10">
    <source>
        <dbReference type="Pfam" id="PF23925"/>
    </source>
</evidence>
<dbReference type="PANTHER" id="PTHR12747">
    <property type="entry name" value="ELONGATOR COMPLEX PROTEIN 1"/>
    <property type="match status" value="1"/>
</dbReference>
<dbReference type="GO" id="GO:0033588">
    <property type="term" value="C:elongator holoenzyme complex"/>
    <property type="evidence" value="ECO:0007669"/>
    <property type="project" value="InterPro"/>
</dbReference>
<dbReference type="RefSeq" id="XP_022474796.1">
    <property type="nucleotide sequence ID" value="XM_022618696.1"/>
</dbReference>
<dbReference type="GO" id="GO:0002926">
    <property type="term" value="P:tRNA wobble base 5-methoxycarbonylmethyl-2-thiouridinylation"/>
    <property type="evidence" value="ECO:0007669"/>
    <property type="project" value="TreeGrafter"/>
</dbReference>
<evidence type="ECO:0000259" key="8">
    <source>
        <dbReference type="Pfam" id="PF23797"/>
    </source>
</evidence>
<evidence type="ECO:0000256" key="2">
    <source>
        <dbReference type="ARBA" id="ARBA00006086"/>
    </source>
</evidence>
<comment type="pathway">
    <text evidence="1">tRNA modification; 5-methoxycarbonylmethyl-2-thiouridine-tRNA biosynthesis.</text>
</comment>
<dbReference type="STRING" id="1209926.A0A1G4B8K3"/>
<dbReference type="PIRSF" id="PIRSF017233">
    <property type="entry name" value="IKAP"/>
    <property type="match status" value="1"/>
</dbReference>
<comment type="caution">
    <text evidence="12">The sequence shown here is derived from an EMBL/GenBank/DDBJ whole genome shotgun (WGS) entry which is preliminary data.</text>
</comment>
<evidence type="ECO:0000259" key="9">
    <source>
        <dbReference type="Pfam" id="PF23878"/>
    </source>
</evidence>
<dbReference type="InterPro" id="IPR056165">
    <property type="entry name" value="Beta-prop_ELP1_2nd"/>
</dbReference>
<feature type="region of interest" description="Disordered" evidence="6">
    <location>
        <begin position="1165"/>
        <end position="1188"/>
    </location>
</feature>
<proteinExistence type="inferred from homology"/>
<dbReference type="GO" id="GO:0000049">
    <property type="term" value="F:tRNA binding"/>
    <property type="evidence" value="ECO:0007669"/>
    <property type="project" value="TreeGrafter"/>
</dbReference>
<dbReference type="Pfam" id="PF23925">
    <property type="entry name" value="A-sol_ELP1"/>
    <property type="match status" value="1"/>
</dbReference>
<keyword evidence="13" id="KW-1185">Reference proteome</keyword>
<dbReference type="Proteomes" id="UP000176998">
    <property type="component" value="Unassembled WGS sequence"/>
</dbReference>
<evidence type="ECO:0000256" key="4">
    <source>
        <dbReference type="ARBA" id="ARBA00022694"/>
    </source>
</evidence>
<dbReference type="Pfam" id="PF23878">
    <property type="entry name" value="TPR_ELP1"/>
    <property type="match status" value="1"/>
</dbReference>
<protein>
    <recommendedName>
        <fullName evidence="5">Elongator complex protein 1</fullName>
    </recommendedName>
</protein>
<feature type="region of interest" description="Disordered" evidence="6">
    <location>
        <begin position="765"/>
        <end position="786"/>
    </location>
</feature>
<evidence type="ECO:0000313" key="12">
    <source>
        <dbReference type="EMBL" id="OHE97643.1"/>
    </source>
</evidence>
<dbReference type="Pfam" id="PF23936">
    <property type="entry name" value="HB_ELP1"/>
    <property type="match status" value="1"/>
</dbReference>
<organism evidence="12 13">
    <name type="scientific">Colletotrichum orchidophilum</name>
    <dbReference type="NCBI Taxonomy" id="1209926"/>
    <lineage>
        <taxon>Eukaryota</taxon>
        <taxon>Fungi</taxon>
        <taxon>Dikarya</taxon>
        <taxon>Ascomycota</taxon>
        <taxon>Pezizomycotina</taxon>
        <taxon>Sordariomycetes</taxon>
        <taxon>Hypocreomycetidae</taxon>
        <taxon>Glomerellales</taxon>
        <taxon>Glomerellaceae</taxon>
        <taxon>Colletotrichum</taxon>
    </lineage>
</organism>
<dbReference type="EMBL" id="MJBS01000055">
    <property type="protein sequence ID" value="OHE97643.1"/>
    <property type="molecule type" value="Genomic_DNA"/>
</dbReference>
<feature type="domain" description="ELP1 alpha-solenoid" evidence="10">
    <location>
        <begin position="689"/>
        <end position="894"/>
    </location>
</feature>
<dbReference type="GeneID" id="34560206"/>
<keyword evidence="3 5" id="KW-0963">Cytoplasm</keyword>
<evidence type="ECO:0000259" key="11">
    <source>
        <dbReference type="Pfam" id="PF23936"/>
    </source>
</evidence>
<dbReference type="GO" id="GO:0005634">
    <property type="term" value="C:nucleus"/>
    <property type="evidence" value="ECO:0007669"/>
    <property type="project" value="UniProtKB-SubCell"/>
</dbReference>
<dbReference type="UniPathway" id="UPA00988"/>
<comment type="similarity">
    <text evidence="2 5">Belongs to the ELP1/IKA1 family.</text>
</comment>
<evidence type="ECO:0000256" key="3">
    <source>
        <dbReference type="ARBA" id="ARBA00022490"/>
    </source>
</evidence>
<sequence>MRNLRNIRFSAWEQQQAADTSAADVTACCWDPAKDELLCTTGPTEAKATIELVRLTDHHQQQQIKSNTVTSWDAPSPSPDLPADRVVSLHHFSDTLTTCVILEGGDIVTVQEEDDGVQHGGDVQIEIVGSIDAGIAAARWSPDEELLVVVTKEGNAVFMGRTFDPIADVVMTSDDLKLSKHVSVGWGKKETQFQGKGAKAMRDPTIPEKVDEGLPSANEDGSATVSWRGDGAYVAVNSVAGGARRVVRVYSREGVLDSVSEPVDHLEGGLSWRPSGNLIAGIQRFEDRTDVVFFERNGLRHGQFTLRCADGPLSAHEKIRLEWNSDSTILAVILSDRIQLWTTGNYHWYLKQEIPLASAFAGWAWHPEKPLRFVAATTAIVNVAEYIFTVSRGSLSPPYDHGAVAVIDGQAVKLTPFRTAQVPPPMALFELDFPSSALDVVFDPNNVLMAVLHRKGLDVYEWQTKGERSIKPKKRANIAFETDAKTRVPLQVAFSGAAECCVLVSDGGLKLESYTVEADSISASGTTQLRPAETVSSLFSREGDSGVEAWAQDRSGKLYSVVGKQAPELLGTQLSIQLPWCELHNINGRSVGIGMTRNAHLYANSKQLAKNCTSFVVTPAHIILTTNNHFLKFIHLVDPEEMEVPGDDPEIDERCRSIERGARLVTATPTNMNLVLQMPRGNLETIFPRAMVVAGIRQLVDEKNYGRAFAFCRTQRVDMNILYDHQPGQFLSNVGLFLDQLKDISYIDLFLSSLRDEDVTQTMYKDTKRSTRSFEPSAETPAPADASTKSKVNKICDAILKSLQSKKSTNLQNVITAHVCKVPPALEDGLTLVAELMQEDEKLAEKAVEHICFLVDVNRLYDNALGLYNLDLALLVAQQSQRDPREYLPFIQNLHNLSDLRRKFEIDDHLDRRAKALLHLKALDAFDELAKYTTKHALYQEALGLYRYDQARHQALTGLYASHLESNSKHRDAGLAYETLQNFSKATSCYRAAGVTCWRESLFAAQQQSPPPSEEALAELASSLADALWEGKEYAAAATIHADYLASLETAVKCLCKGYHFAEALRLIARERRADLLPTTFDNGLVEALSSSTEFLADCKSQLLAQVPRIAELRRKAAEDPLAFYEGERPGGMGDVPDDVSVATSRVSTSASLFTRYTGKDGSVGTAGTGVSRATSKNRKREEKKRARGRKGTVYEEEYLVNSVRRLVERVEGGAKDEIGRLVFALVRRGMTERARAVEVLMAEVVEGCKAAVREVFAVKEAEQQGDVVVGLDGETYLASGGDAVFQEHLEARTKKLEPPVLSAFQTLTLLGS</sequence>
<name>A0A1G4B8K3_9PEZI</name>
<dbReference type="InterPro" id="IPR056167">
    <property type="entry name" value="A-sol_ELP1"/>
</dbReference>
<dbReference type="Pfam" id="PF04762">
    <property type="entry name" value="Beta-prop_ELP1_1st"/>
    <property type="match status" value="1"/>
</dbReference>